<feature type="transmembrane region" description="Helical" evidence="12">
    <location>
        <begin position="38"/>
        <end position="65"/>
    </location>
</feature>
<keyword evidence="5" id="KW-0406">Ion transport</keyword>
<accession>A0A4Y4EXX9</accession>
<dbReference type="Proteomes" id="UP000319812">
    <property type="component" value="Unassembled WGS sequence"/>
</dbReference>
<dbReference type="InterPro" id="IPR001807">
    <property type="entry name" value="ClC"/>
</dbReference>
<dbReference type="InterPro" id="IPR050368">
    <property type="entry name" value="ClC-type_chloride_channel"/>
</dbReference>
<sequence>MAADKDQPTSTTTGQDIPYSSPASDAHSPNGARGMLRFLGLVLLGAVIGGLAALAAVGFVSAVIWLNDLLLISPRGRMMFAHPEALALATVAVPALGGLVVGQLHRVIRERRPHTPADLIAAVQTRRGRLPPRAGLLSALSGLVSLGSGASVGQYGPLVHMGASLGSLAARLLRMGRSDDNVTIACGVAAAIATAFHAPLAGIVFAHEVVLRHYALRAFAPVAAAAIVGHVIATNVLSQGALFHVTDTAVPRPWEFAAFIVIGGLGALVAGGYMHAILAVGRWAAKLPVVPSLRPAIAGAALGLVALWVPDILGMGQETLRFATIQGAFSSLDLVIVLVLKLAATAMCIGMGFGGGVFSPALVIGTLFGALCGTLVTQLGMAGETFIFYAVCGMVAVTAPVIGAPLTTLLIVFELTGSYVLTTAALASVTLASPIAAQLFGRSLFDIQLARRGLDLSAGRGRALLQNARLKSLVSQECVILNPNDSVQEAVTRVGEGGHGEAYLVDDRQRYRGSVTLADLEVMRGKGQGHRRVRSCQRTPRPVLSPEASVWDAMHHVQDVTGEAIAVVDDKAGDAFLGVVYESSIARAYLKYSEELRREEHGTG</sequence>
<evidence type="ECO:0000256" key="9">
    <source>
        <dbReference type="ARBA" id="ARBA00023303"/>
    </source>
</evidence>
<keyword evidence="7" id="KW-0869">Chloride channel</keyword>
<evidence type="ECO:0000256" key="1">
    <source>
        <dbReference type="ARBA" id="ARBA00004141"/>
    </source>
</evidence>
<dbReference type="SUPFAM" id="SSF81340">
    <property type="entry name" value="Clc chloride channel"/>
    <property type="match status" value="1"/>
</dbReference>
<dbReference type="Pfam" id="PF00571">
    <property type="entry name" value="CBS"/>
    <property type="match status" value="1"/>
</dbReference>
<feature type="transmembrane region" description="Helical" evidence="12">
    <location>
        <begin position="182"/>
        <end position="206"/>
    </location>
</feature>
<protein>
    <recommendedName>
        <fullName evidence="13">CBS domain-containing protein</fullName>
    </recommendedName>
</protein>
<feature type="region of interest" description="Disordered" evidence="11">
    <location>
        <begin position="1"/>
        <end position="28"/>
    </location>
</feature>
<evidence type="ECO:0000256" key="6">
    <source>
        <dbReference type="ARBA" id="ARBA00023136"/>
    </source>
</evidence>
<dbReference type="PANTHER" id="PTHR43427">
    <property type="entry name" value="CHLORIDE CHANNEL PROTEIN CLC-E"/>
    <property type="match status" value="1"/>
</dbReference>
<keyword evidence="4 12" id="KW-1133">Transmembrane helix</keyword>
<dbReference type="CDD" id="cd02205">
    <property type="entry name" value="CBS_pair_SF"/>
    <property type="match status" value="1"/>
</dbReference>
<feature type="transmembrane region" description="Helical" evidence="12">
    <location>
        <begin position="419"/>
        <end position="441"/>
    </location>
</feature>
<dbReference type="InterPro" id="IPR046342">
    <property type="entry name" value="CBS_dom_sf"/>
</dbReference>
<evidence type="ECO:0000256" key="4">
    <source>
        <dbReference type="ARBA" id="ARBA00022989"/>
    </source>
</evidence>
<feature type="transmembrane region" description="Helical" evidence="12">
    <location>
        <begin position="85"/>
        <end position="104"/>
    </location>
</feature>
<organism evidence="14 15">
    <name type="scientific">Halomonas halmophila</name>
    <dbReference type="NCBI Taxonomy" id="252"/>
    <lineage>
        <taxon>Bacteria</taxon>
        <taxon>Pseudomonadati</taxon>
        <taxon>Pseudomonadota</taxon>
        <taxon>Gammaproteobacteria</taxon>
        <taxon>Oceanospirillales</taxon>
        <taxon>Halomonadaceae</taxon>
        <taxon>Halomonas</taxon>
    </lineage>
</organism>
<feature type="transmembrane region" description="Helical" evidence="12">
    <location>
        <begin position="292"/>
        <end position="309"/>
    </location>
</feature>
<evidence type="ECO:0000259" key="13">
    <source>
        <dbReference type="PROSITE" id="PS51371"/>
    </source>
</evidence>
<name>A0A4Y4EXX9_9GAMM</name>
<evidence type="ECO:0000313" key="15">
    <source>
        <dbReference type="Proteomes" id="UP000319812"/>
    </source>
</evidence>
<keyword evidence="9" id="KW-0407">Ion channel</keyword>
<keyword evidence="3 12" id="KW-0812">Transmembrane</keyword>
<reference evidence="14 15" key="1">
    <citation type="submission" date="2019-06" db="EMBL/GenBank/DDBJ databases">
        <title>Whole genome shotgun sequence of Halomonas halmophila NBRC 15537.</title>
        <authorList>
            <person name="Hosoyama A."/>
            <person name="Uohara A."/>
            <person name="Ohji S."/>
            <person name="Ichikawa N."/>
        </authorList>
    </citation>
    <scope>NUCLEOTIDE SEQUENCE [LARGE SCALE GENOMIC DNA]</scope>
    <source>
        <strain evidence="14 15">NBRC 15537</strain>
    </source>
</reference>
<dbReference type="Gene3D" id="3.10.580.10">
    <property type="entry name" value="CBS-domain"/>
    <property type="match status" value="1"/>
</dbReference>
<proteinExistence type="predicted"/>
<dbReference type="PRINTS" id="PR00762">
    <property type="entry name" value="CLCHANNEL"/>
</dbReference>
<dbReference type="PANTHER" id="PTHR43427:SF6">
    <property type="entry name" value="CHLORIDE CHANNEL PROTEIN CLC-E"/>
    <property type="match status" value="1"/>
</dbReference>
<dbReference type="SUPFAM" id="SSF54631">
    <property type="entry name" value="CBS-domain pair"/>
    <property type="match status" value="1"/>
</dbReference>
<evidence type="ECO:0000256" key="2">
    <source>
        <dbReference type="ARBA" id="ARBA00022448"/>
    </source>
</evidence>
<evidence type="ECO:0000313" key="14">
    <source>
        <dbReference type="EMBL" id="GED21966.1"/>
    </source>
</evidence>
<feature type="transmembrane region" description="Helical" evidence="12">
    <location>
        <begin position="134"/>
        <end position="155"/>
    </location>
</feature>
<dbReference type="GO" id="GO:0034707">
    <property type="term" value="C:chloride channel complex"/>
    <property type="evidence" value="ECO:0007669"/>
    <property type="project" value="UniProtKB-KW"/>
</dbReference>
<feature type="transmembrane region" description="Helical" evidence="12">
    <location>
        <begin position="386"/>
        <end position="412"/>
    </location>
</feature>
<evidence type="ECO:0000256" key="7">
    <source>
        <dbReference type="ARBA" id="ARBA00023173"/>
    </source>
</evidence>
<dbReference type="GO" id="GO:0005254">
    <property type="term" value="F:chloride channel activity"/>
    <property type="evidence" value="ECO:0007669"/>
    <property type="project" value="UniProtKB-KW"/>
</dbReference>
<dbReference type="Gene3D" id="1.10.3080.10">
    <property type="entry name" value="Clc chloride channel"/>
    <property type="match status" value="1"/>
</dbReference>
<dbReference type="RefSeq" id="WP_246053817.1">
    <property type="nucleotide sequence ID" value="NZ_BJOC01000013.1"/>
</dbReference>
<keyword evidence="10" id="KW-0129">CBS domain</keyword>
<evidence type="ECO:0000256" key="3">
    <source>
        <dbReference type="ARBA" id="ARBA00022692"/>
    </source>
</evidence>
<keyword evidence="2" id="KW-0813">Transport</keyword>
<feature type="transmembrane region" description="Helical" evidence="12">
    <location>
        <begin position="329"/>
        <end position="349"/>
    </location>
</feature>
<comment type="caution">
    <text evidence="14">The sequence shown here is derived from an EMBL/GenBank/DDBJ whole genome shotgun (WGS) entry which is preliminary data.</text>
</comment>
<dbReference type="CDD" id="cd00400">
    <property type="entry name" value="Voltage_gated_ClC"/>
    <property type="match status" value="1"/>
</dbReference>
<feature type="domain" description="CBS" evidence="13">
    <location>
        <begin position="474"/>
        <end position="533"/>
    </location>
</feature>
<evidence type="ECO:0000256" key="10">
    <source>
        <dbReference type="PROSITE-ProRule" id="PRU00703"/>
    </source>
</evidence>
<dbReference type="PROSITE" id="PS51371">
    <property type="entry name" value="CBS"/>
    <property type="match status" value="1"/>
</dbReference>
<keyword evidence="15" id="KW-1185">Reference proteome</keyword>
<dbReference type="AlphaFoldDB" id="A0A4Y4EXX9"/>
<dbReference type="InterPro" id="IPR000644">
    <property type="entry name" value="CBS_dom"/>
</dbReference>
<comment type="subcellular location">
    <subcellularLocation>
        <location evidence="1">Membrane</location>
        <topology evidence="1">Multi-pass membrane protein</topology>
    </subcellularLocation>
</comment>
<dbReference type="InterPro" id="IPR014743">
    <property type="entry name" value="Cl-channel_core"/>
</dbReference>
<feature type="transmembrane region" description="Helical" evidence="12">
    <location>
        <begin position="218"/>
        <end position="237"/>
    </location>
</feature>
<feature type="transmembrane region" description="Helical" evidence="12">
    <location>
        <begin position="257"/>
        <end position="280"/>
    </location>
</feature>
<dbReference type="Pfam" id="PF00654">
    <property type="entry name" value="Voltage_CLC"/>
    <property type="match status" value="1"/>
</dbReference>
<dbReference type="EMBL" id="BJOC01000013">
    <property type="protein sequence ID" value="GED21966.1"/>
    <property type="molecule type" value="Genomic_DNA"/>
</dbReference>
<keyword evidence="6 12" id="KW-0472">Membrane</keyword>
<keyword evidence="8" id="KW-0868">Chloride</keyword>
<evidence type="ECO:0000256" key="5">
    <source>
        <dbReference type="ARBA" id="ARBA00023065"/>
    </source>
</evidence>
<evidence type="ECO:0000256" key="8">
    <source>
        <dbReference type="ARBA" id="ARBA00023214"/>
    </source>
</evidence>
<evidence type="ECO:0000256" key="12">
    <source>
        <dbReference type="SAM" id="Phobius"/>
    </source>
</evidence>
<gene>
    <name evidence="14" type="ORF">HHA01_09430</name>
</gene>
<evidence type="ECO:0000256" key="11">
    <source>
        <dbReference type="SAM" id="MobiDB-lite"/>
    </source>
</evidence>